<dbReference type="GO" id="GO:0050660">
    <property type="term" value="F:flavin adenine dinucleotide binding"/>
    <property type="evidence" value="ECO:0007669"/>
    <property type="project" value="InterPro"/>
</dbReference>
<keyword evidence="3" id="KW-0285">Flavoprotein</keyword>
<dbReference type="OrthoDB" id="424974at2759"/>
<dbReference type="AlphaFoldDB" id="A0A2G8JTW2"/>
<feature type="domain" description="FAD dependent oxidoreductase" evidence="6">
    <location>
        <begin position="9"/>
        <end position="366"/>
    </location>
</feature>
<dbReference type="InterPro" id="IPR006076">
    <property type="entry name" value="FAD-dep_OxRdtase"/>
</dbReference>
<dbReference type="PANTHER" id="PTHR10961">
    <property type="entry name" value="PEROXISOMAL SARCOSINE OXIDASE"/>
    <property type="match status" value="1"/>
</dbReference>
<dbReference type="Pfam" id="PF01266">
    <property type="entry name" value="DAO"/>
    <property type="match status" value="1"/>
</dbReference>
<dbReference type="Gene3D" id="3.50.50.60">
    <property type="entry name" value="FAD/NAD(P)-binding domain"/>
    <property type="match status" value="1"/>
</dbReference>
<dbReference type="Proteomes" id="UP000230750">
    <property type="component" value="Unassembled WGS sequence"/>
</dbReference>
<dbReference type="PANTHER" id="PTHR10961:SF7">
    <property type="entry name" value="FAD DEPENDENT OXIDOREDUCTASE DOMAIN-CONTAINING PROTEIN"/>
    <property type="match status" value="1"/>
</dbReference>
<protein>
    <submittedName>
        <fullName evidence="7">Putative sarcosine oxidase isoform X5</fullName>
    </submittedName>
</protein>
<dbReference type="Gene3D" id="3.30.9.10">
    <property type="entry name" value="D-Amino Acid Oxidase, subunit A, domain 2"/>
    <property type="match status" value="1"/>
</dbReference>
<evidence type="ECO:0000313" key="7">
    <source>
        <dbReference type="EMBL" id="PIK39139.1"/>
    </source>
</evidence>
<dbReference type="InterPro" id="IPR045170">
    <property type="entry name" value="MTOX"/>
</dbReference>
<keyword evidence="8" id="KW-1185">Reference proteome</keyword>
<evidence type="ECO:0000313" key="8">
    <source>
        <dbReference type="Proteomes" id="UP000230750"/>
    </source>
</evidence>
<evidence type="ECO:0000256" key="2">
    <source>
        <dbReference type="ARBA" id="ARBA00010989"/>
    </source>
</evidence>
<dbReference type="SUPFAM" id="SSF51905">
    <property type="entry name" value="FAD/NAD(P)-binding domain"/>
    <property type="match status" value="1"/>
</dbReference>
<reference evidence="7 8" key="1">
    <citation type="journal article" date="2017" name="PLoS Biol.">
        <title>The sea cucumber genome provides insights into morphological evolution and visceral regeneration.</title>
        <authorList>
            <person name="Zhang X."/>
            <person name="Sun L."/>
            <person name="Yuan J."/>
            <person name="Sun Y."/>
            <person name="Gao Y."/>
            <person name="Zhang L."/>
            <person name="Li S."/>
            <person name="Dai H."/>
            <person name="Hamel J.F."/>
            <person name="Liu C."/>
            <person name="Yu Y."/>
            <person name="Liu S."/>
            <person name="Lin W."/>
            <person name="Guo K."/>
            <person name="Jin S."/>
            <person name="Xu P."/>
            <person name="Storey K.B."/>
            <person name="Huan P."/>
            <person name="Zhang T."/>
            <person name="Zhou Y."/>
            <person name="Zhang J."/>
            <person name="Lin C."/>
            <person name="Li X."/>
            <person name="Xing L."/>
            <person name="Huo D."/>
            <person name="Sun M."/>
            <person name="Wang L."/>
            <person name="Mercier A."/>
            <person name="Li F."/>
            <person name="Yang H."/>
            <person name="Xiang J."/>
        </authorList>
    </citation>
    <scope>NUCLEOTIDE SEQUENCE [LARGE SCALE GENOMIC DNA]</scope>
    <source>
        <strain evidence="7">Shaxun</strain>
        <tissue evidence="7">Muscle</tissue>
    </source>
</reference>
<proteinExistence type="inferred from homology"/>
<keyword evidence="4" id="KW-0274">FAD</keyword>
<comment type="caution">
    <text evidence="7">The sequence shown here is derived from an EMBL/GenBank/DDBJ whole genome shotgun (WGS) entry which is preliminary data.</text>
</comment>
<evidence type="ECO:0000256" key="1">
    <source>
        <dbReference type="ARBA" id="ARBA00001974"/>
    </source>
</evidence>
<sequence length="375" mass="41638">MHCCTNKYDYIVVGCGGVGSSTLYRSSCKQELAKKPSLAYQSRKQTELSTFLAPGVLGIEQFQLGHHYGGSQDHSRIIRYSYSEKEYVALAKGAYDAWSEVEEDSGIQVVYKCGGLNVALKNTRAEGRLKTYADAMDINGTEYESLEGIQLHQKFPSFAPKSNLVAQYQKDGGLVDSALANAVHIQLARKYGADVLEHTTVRKITRAPDGKLIVSTSNGDFCCKKVVVTAGAWLNDVLKSVGVHIPVTVTQEQVTYFGTPHMKEFCHKRFPHMIYHGEGKDLYTLPIYGNSGFKIGIDAGGPEVTPSTRNYTPDPVRVKYCEEFLKEFLPRSVGPILYTKTCLYTMTSDRHFVIDTAFQTGFPDVIICVVLDMFL</sequence>
<dbReference type="InterPro" id="IPR036188">
    <property type="entry name" value="FAD/NAD-bd_sf"/>
</dbReference>
<gene>
    <name evidence="7" type="ORF">BSL78_24028</name>
</gene>
<dbReference type="EMBL" id="MRZV01001274">
    <property type="protein sequence ID" value="PIK39139.1"/>
    <property type="molecule type" value="Genomic_DNA"/>
</dbReference>
<name>A0A2G8JTW2_STIJA</name>
<evidence type="ECO:0000256" key="5">
    <source>
        <dbReference type="ARBA" id="ARBA00023002"/>
    </source>
</evidence>
<evidence type="ECO:0000256" key="3">
    <source>
        <dbReference type="ARBA" id="ARBA00022630"/>
    </source>
</evidence>
<accession>A0A2G8JTW2</accession>
<keyword evidence="5" id="KW-0560">Oxidoreductase</keyword>
<evidence type="ECO:0000259" key="6">
    <source>
        <dbReference type="Pfam" id="PF01266"/>
    </source>
</evidence>
<organism evidence="7 8">
    <name type="scientific">Stichopus japonicus</name>
    <name type="common">Sea cucumber</name>
    <dbReference type="NCBI Taxonomy" id="307972"/>
    <lineage>
        <taxon>Eukaryota</taxon>
        <taxon>Metazoa</taxon>
        <taxon>Echinodermata</taxon>
        <taxon>Eleutherozoa</taxon>
        <taxon>Echinozoa</taxon>
        <taxon>Holothuroidea</taxon>
        <taxon>Aspidochirotacea</taxon>
        <taxon>Aspidochirotida</taxon>
        <taxon>Stichopodidae</taxon>
        <taxon>Apostichopus</taxon>
    </lineage>
</organism>
<dbReference type="GO" id="GO:0008115">
    <property type="term" value="F:sarcosine oxidase activity"/>
    <property type="evidence" value="ECO:0007669"/>
    <property type="project" value="TreeGrafter"/>
</dbReference>
<feature type="non-terminal residue" evidence="7">
    <location>
        <position position="375"/>
    </location>
</feature>
<dbReference type="STRING" id="307972.A0A2G8JTW2"/>
<evidence type="ECO:0000256" key="4">
    <source>
        <dbReference type="ARBA" id="ARBA00022827"/>
    </source>
</evidence>
<comment type="cofactor">
    <cofactor evidence="1">
        <name>FAD</name>
        <dbReference type="ChEBI" id="CHEBI:57692"/>
    </cofactor>
</comment>
<comment type="similarity">
    <text evidence="2">Belongs to the MSOX/MTOX family.</text>
</comment>